<evidence type="ECO:0000259" key="1">
    <source>
        <dbReference type="Pfam" id="PF08765"/>
    </source>
</evidence>
<feature type="domain" description="Mor transcription activator" evidence="1">
    <location>
        <begin position="16"/>
        <end position="83"/>
    </location>
</feature>
<evidence type="ECO:0000313" key="3">
    <source>
        <dbReference type="Proteomes" id="UP000281171"/>
    </source>
</evidence>
<dbReference type="Proteomes" id="UP000281171">
    <property type="component" value="Unassembled WGS sequence"/>
</dbReference>
<dbReference type="Pfam" id="PF08765">
    <property type="entry name" value="Mor"/>
    <property type="match status" value="1"/>
</dbReference>
<sequence length="91" mass="10043">MSKVVHTLRGRDERARDEMLEALRHEVAQALQGHGIAQESAEHIAQSAVEHVIRIVAGQTIYFPSAYASYVTERAQAIAAEFRAISIEIAT</sequence>
<comment type="caution">
    <text evidence="2">The sequence shown here is derived from an EMBL/GenBank/DDBJ whole genome shotgun (WGS) entry which is preliminary data.</text>
</comment>
<protein>
    <recommendedName>
        <fullName evidence="1">Mor transcription activator domain-containing protein</fullName>
    </recommendedName>
</protein>
<evidence type="ECO:0000313" key="2">
    <source>
        <dbReference type="EMBL" id="RMX10680.1"/>
    </source>
</evidence>
<gene>
    <name evidence="2" type="ORF">EBQ24_03490</name>
</gene>
<dbReference type="InterPro" id="IPR014875">
    <property type="entry name" value="Mor_transcription_activator"/>
</dbReference>
<dbReference type="EMBL" id="RDQK01000007">
    <property type="protein sequence ID" value="RMX10680.1"/>
    <property type="molecule type" value="Genomic_DNA"/>
</dbReference>
<organism evidence="2 3">
    <name type="scientific">Allofranklinella schreckenbergeri</name>
    <dbReference type="NCBI Taxonomy" id="1076744"/>
    <lineage>
        <taxon>Bacteria</taxon>
        <taxon>Pseudomonadati</taxon>
        <taxon>Pseudomonadota</taxon>
        <taxon>Betaproteobacteria</taxon>
        <taxon>Burkholderiales</taxon>
        <taxon>Comamonadaceae</taxon>
        <taxon>Allofranklinella</taxon>
    </lineage>
</organism>
<dbReference type="RefSeq" id="WP_122247713.1">
    <property type="nucleotide sequence ID" value="NZ_RDQK01000007.1"/>
</dbReference>
<accession>A0A3M6R732</accession>
<name>A0A3M6R732_9BURK</name>
<reference evidence="2 3" key="1">
    <citation type="submission" date="2018-10" db="EMBL/GenBank/DDBJ databases">
        <title>Comamonadaceae CDC group NO-1 genome sequencing and assembly.</title>
        <authorList>
            <person name="Bernier A.-M."/>
            <person name="Bernard K."/>
        </authorList>
    </citation>
    <scope>NUCLEOTIDE SEQUENCE [LARGE SCALE GENOMIC DNA]</scope>
    <source>
        <strain evidence="2 3">NML180581</strain>
    </source>
</reference>
<proteinExistence type="predicted"/>
<dbReference type="AlphaFoldDB" id="A0A3M6R732"/>